<dbReference type="EMBL" id="JQ674748">
    <property type="protein sequence ID" value="AFI60283.1"/>
    <property type="molecule type" value="Genomic_DNA"/>
</dbReference>
<protein>
    <submittedName>
        <fullName evidence="1">WepK</fullName>
    </submittedName>
</protein>
<organism evidence="1">
    <name type="scientific">Cronobacter sakazakii</name>
    <name type="common">Enterobacter sakazakii</name>
    <dbReference type="NCBI Taxonomy" id="28141"/>
    <lineage>
        <taxon>Bacteria</taxon>
        <taxon>Pseudomonadati</taxon>
        <taxon>Pseudomonadota</taxon>
        <taxon>Gammaproteobacteria</taxon>
        <taxon>Enterobacterales</taxon>
        <taxon>Enterobacteriaceae</taxon>
        <taxon>Cronobacter</taxon>
    </lineage>
</organism>
<reference evidence="1" key="1">
    <citation type="journal article" date="2012" name="Appl. Environ. Microbiol.">
        <title>Genetic Analysis of the Cronobacter sakazakii O4 to O7 O-Antigen Gene Clusters and Development of a PCR Assay for Identification of All C. sakazakii O Serotypes.</title>
        <authorList>
            <person name="Sun Y."/>
            <person name="Wang M."/>
            <person name="Wang Q."/>
            <person name="Cao B."/>
            <person name="He X."/>
            <person name="Li K."/>
            <person name="Feng L."/>
            <person name="Wang L."/>
        </authorList>
    </citation>
    <scope>NUCLEOTIDE SEQUENCE</scope>
    <source>
        <strain evidence="1">G2706</strain>
    </source>
</reference>
<accession>I1W298</accession>
<proteinExistence type="predicted"/>
<dbReference type="AlphaFoldDB" id="I1W298"/>
<evidence type="ECO:0000313" key="1">
    <source>
        <dbReference type="EMBL" id="AFI60283.1"/>
    </source>
</evidence>
<gene>
    <name evidence="1" type="primary">wepK</name>
</gene>
<name>I1W298_CROSK</name>
<sequence length="304" mass="35534">MNKIFFWGWYSDYDCHTINSLKKFYNIKNISLSKLSRLIFKFSRLVLPVGLADLFINGFLLVKTDKTATLIFSDDILYYMRFALGLKNKRKIIVFRNIISRKRMNDIQRLKKAGFELYTFDPSDAEFFNIDYKGQYLPVYNIQDKGTSTNSAYFLGLNKGRKKILVSLAEKLNEKGIVANFTIIDESKKNLFKANKKIAYIDNIRNVIQSRYIIDIVRVGQNGMTLRALESAFYKRKLITNNPNIIKTDLYHPNNVLVIDEQLNIPDDFLAKPFHEYSESVLHKYNSDNYYIEILKGKQSDKNT</sequence>